<reference evidence="2" key="1">
    <citation type="journal article" date="2020" name="mSystems">
        <title>Genome- and Community-Level Interaction Insights into Carbon Utilization and Element Cycling Functions of Hydrothermarchaeota in Hydrothermal Sediment.</title>
        <authorList>
            <person name="Zhou Z."/>
            <person name="Liu Y."/>
            <person name="Xu W."/>
            <person name="Pan J."/>
            <person name="Luo Z.H."/>
            <person name="Li M."/>
        </authorList>
    </citation>
    <scope>NUCLEOTIDE SEQUENCE [LARGE SCALE GENOMIC DNA]</scope>
    <source>
        <strain evidence="2">HyVt-577</strain>
    </source>
</reference>
<comment type="caution">
    <text evidence="2">The sequence shown here is derived from an EMBL/GenBank/DDBJ whole genome shotgun (WGS) entry which is preliminary data.</text>
</comment>
<dbReference type="GO" id="GO:0006508">
    <property type="term" value="P:proteolysis"/>
    <property type="evidence" value="ECO:0007669"/>
    <property type="project" value="UniProtKB-KW"/>
</dbReference>
<sequence length="537" mass="61607">MEKELLVMAKWFMIAIFILTLQTDAAFSKNSNNTNLRSDACTTVLVGKKASFDGSVINSHTLDGHRYRTWFDIVPAKTYKKGSKKTLLKRVNDNDKAMPLYKHVYVGEIPQVTHTHGYINTDMRCMNDQQLSIGESTFGGRSALRSDNGMIMVEQLTELLLERCSTAREAIQLAGELLKEYGWIDTGECLTIADTKEIWMLEIVGPGKGNKGAVWAAQRVPDDEVSVNANASRIRQIDLDNTDYFMASANVFQVAQDSGWWNPQKGPFEFCYAYDPDGRNSFASRRREWRVLSLMAPSLKLPPNAENYPFSVKPDSLVTLQKMVRIFQDYYEGTDFNPVKNITWVNRQGKTEISPLANPFMPYDMLPLFKINGGWGWRGERTIARWYTIYAFISQSRDWLPNEIGGVVWLAWDNVATSVYVPFYAGISDVPQSYKTPGRVNGYTRDSAWWAFNRLGTLAAQRWGDMRHDIENIWKPIQNKLFNEQNNIEQKALQLYKKDKAAAKRFLTDYGLKWGDTVVKEAWKLGDFLWTKYDEKF</sequence>
<evidence type="ECO:0000256" key="1">
    <source>
        <dbReference type="RuleBase" id="RU364089"/>
    </source>
</evidence>
<dbReference type="Pfam" id="PF03577">
    <property type="entry name" value="Peptidase_C69"/>
    <property type="match status" value="1"/>
</dbReference>
<gene>
    <name evidence="2" type="ORF">ENK44_16530</name>
</gene>
<dbReference type="EMBL" id="DRQG01000153">
    <property type="protein sequence ID" value="HGY57316.1"/>
    <property type="molecule type" value="Genomic_DNA"/>
</dbReference>
<dbReference type="PANTHER" id="PTHR12994:SF17">
    <property type="entry name" value="LD30995P"/>
    <property type="match status" value="1"/>
</dbReference>
<accession>A0A7V4WX95</accession>
<organism evidence="2">
    <name type="scientific">Caldithrix abyssi</name>
    <dbReference type="NCBI Taxonomy" id="187145"/>
    <lineage>
        <taxon>Bacteria</taxon>
        <taxon>Pseudomonadati</taxon>
        <taxon>Calditrichota</taxon>
        <taxon>Calditrichia</taxon>
        <taxon>Calditrichales</taxon>
        <taxon>Calditrichaceae</taxon>
        <taxon>Caldithrix</taxon>
    </lineage>
</organism>
<dbReference type="GO" id="GO:0070004">
    <property type="term" value="F:cysteine-type exopeptidase activity"/>
    <property type="evidence" value="ECO:0007669"/>
    <property type="project" value="InterPro"/>
</dbReference>
<name>A0A7V4WX95_CALAY</name>
<dbReference type="GO" id="GO:0016805">
    <property type="term" value="F:dipeptidase activity"/>
    <property type="evidence" value="ECO:0007669"/>
    <property type="project" value="UniProtKB-KW"/>
</dbReference>
<dbReference type="Proteomes" id="UP000885779">
    <property type="component" value="Unassembled WGS sequence"/>
</dbReference>
<comment type="catalytic activity">
    <reaction evidence="1">
        <text>an L-aminoacyl-L-amino acid + H2O = 2 an L-alpha-amino acid</text>
        <dbReference type="Rhea" id="RHEA:48940"/>
        <dbReference type="ChEBI" id="CHEBI:15377"/>
        <dbReference type="ChEBI" id="CHEBI:59869"/>
        <dbReference type="ChEBI" id="CHEBI:77460"/>
    </reaction>
</comment>
<comment type="similarity">
    <text evidence="1">Belongs to the peptidase C69 family.</text>
</comment>
<dbReference type="PANTHER" id="PTHR12994">
    <property type="entry name" value="SECERNIN"/>
    <property type="match status" value="1"/>
</dbReference>
<evidence type="ECO:0000313" key="2">
    <source>
        <dbReference type="EMBL" id="HGY57316.1"/>
    </source>
</evidence>
<dbReference type="InterPro" id="IPR005322">
    <property type="entry name" value="Peptidase_C69"/>
</dbReference>
<dbReference type="AlphaFoldDB" id="A0A7V4WX95"/>
<keyword evidence="1" id="KW-0378">Hydrolase</keyword>
<proteinExistence type="inferred from homology"/>
<keyword evidence="1" id="KW-0645">Protease</keyword>
<dbReference type="EC" id="3.4.-.-" evidence="1"/>
<keyword evidence="1" id="KW-0224">Dipeptidase</keyword>
<dbReference type="Gene3D" id="3.60.60.10">
    <property type="entry name" value="Penicillin V Acylase, Chain A"/>
    <property type="match status" value="1"/>
</dbReference>
<protein>
    <recommendedName>
        <fullName evidence="1">Dipeptidase</fullName>
        <ecNumber evidence="1">3.4.-.-</ecNumber>
    </recommendedName>
</protein>